<dbReference type="CDD" id="cd04183">
    <property type="entry name" value="GT2_BcE_like"/>
    <property type="match status" value="1"/>
</dbReference>
<dbReference type="HOGENOM" id="CLU_065567_2_0_6"/>
<name>M5DNK2_9GAMM</name>
<dbReference type="AlphaFoldDB" id="M5DNK2"/>
<dbReference type="InterPro" id="IPR029044">
    <property type="entry name" value="Nucleotide-diphossugar_trans"/>
</dbReference>
<organism evidence="1 2">
    <name type="scientific">Thalassolituus oleivorans MIL-1</name>
    <dbReference type="NCBI Taxonomy" id="1298593"/>
    <lineage>
        <taxon>Bacteria</taxon>
        <taxon>Pseudomonadati</taxon>
        <taxon>Pseudomonadota</taxon>
        <taxon>Gammaproteobacteria</taxon>
        <taxon>Oceanospirillales</taxon>
        <taxon>Oceanospirillaceae</taxon>
        <taxon>Thalassolituus</taxon>
    </lineage>
</organism>
<reference evidence="1 2" key="1">
    <citation type="journal article" date="2013" name="Genome Announc.">
        <title>Genome Sequence of Thalassolituus oleivorans MIL-1 (DSM 14913T).</title>
        <authorList>
            <person name="Golyshin P.N."/>
            <person name="Werner J."/>
            <person name="Chernikova T.N."/>
            <person name="Tran H."/>
            <person name="Ferrer M."/>
            <person name="Yakimov M.M."/>
            <person name="Teeling H."/>
            <person name="Golyshina O.V."/>
        </authorList>
    </citation>
    <scope>NUCLEOTIDE SEQUENCE [LARGE SCALE GENOMIC DNA]</scope>
    <source>
        <strain evidence="1 2">MIL-1</strain>
    </source>
</reference>
<keyword evidence="2" id="KW-1185">Reference proteome</keyword>
<dbReference type="Proteomes" id="UP000011866">
    <property type="component" value="Chromosome"/>
</dbReference>
<dbReference type="PATRIC" id="fig|1298593.3.peg.275"/>
<protein>
    <submittedName>
        <fullName evidence="1">Capsular polysaccharide biosynthesis protein</fullName>
    </submittedName>
</protein>
<dbReference type="Gene3D" id="3.90.550.10">
    <property type="entry name" value="Spore Coat Polysaccharide Biosynthesis Protein SpsA, Chain A"/>
    <property type="match status" value="1"/>
</dbReference>
<sequence>MAGMSSRFFKAGYTIPKYMLDAHGASLFSHCVGSFKKYFLSESFLFIVREVYDTKNFVDAECKKLGILDYQIVTLNNETRGQAETVYLGLERSTFSKSCSITIFNIDTIRLNFSYPKFIDSIDGYLEVFKGSGDNWSFAKEDPENPGKVIETAEKNPISDLCSNGLYFFKSADLYIKYFKIMESNGEKGLAKGELYIAPMYNYLINDNLNIAYDLVNKDDIIFSGTPDEYTEFLKSN</sequence>
<dbReference type="EMBL" id="HF680312">
    <property type="protein sequence ID" value="CCU70727.1"/>
    <property type="molecule type" value="Genomic_DNA"/>
</dbReference>
<dbReference type="SUPFAM" id="SSF53448">
    <property type="entry name" value="Nucleotide-diphospho-sugar transferases"/>
    <property type="match status" value="1"/>
</dbReference>
<dbReference type="eggNOG" id="COG1209">
    <property type="taxonomic scope" value="Bacteria"/>
</dbReference>
<proteinExistence type="predicted"/>
<accession>M5DNK2</accession>
<dbReference type="InterPro" id="IPR016873">
    <property type="entry name" value="Caps_polysacc_synth_BcbE_prd"/>
</dbReference>
<dbReference type="KEGG" id="tol:TOL_0279"/>
<dbReference type="PIRSF" id="PIRSF028162">
    <property type="entry name" value="BcbE_prd"/>
    <property type="match status" value="1"/>
</dbReference>
<gene>
    <name evidence="1" type="ORF">TOL_0279</name>
</gene>
<evidence type="ECO:0000313" key="2">
    <source>
        <dbReference type="Proteomes" id="UP000011866"/>
    </source>
</evidence>
<evidence type="ECO:0000313" key="1">
    <source>
        <dbReference type="EMBL" id="CCU70727.1"/>
    </source>
</evidence>